<protein>
    <recommendedName>
        <fullName evidence="1">SCP2 domain-containing protein</fullName>
    </recommendedName>
</protein>
<evidence type="ECO:0000313" key="2">
    <source>
        <dbReference type="EMBL" id="APJ03605.1"/>
    </source>
</evidence>
<dbReference type="SUPFAM" id="SSF55718">
    <property type="entry name" value="SCP-like"/>
    <property type="match status" value="1"/>
</dbReference>
<dbReference type="InterPro" id="IPR036527">
    <property type="entry name" value="SCP2_sterol-bd_dom_sf"/>
</dbReference>
<dbReference type="AlphaFoldDB" id="A0A1L4D077"/>
<name>A0A1L4D077_9BACT</name>
<dbReference type="Gene3D" id="3.30.1050.10">
    <property type="entry name" value="SCP2 sterol-binding domain"/>
    <property type="match status" value="1"/>
</dbReference>
<sequence length="167" mass="18789">MELVQENNSIFHPQLEEDKLWNIADSFRKLVCSELRNLASNELSSLRGDFLFKIDGDPRFIVMVDEQGSWSVCLSKDKEGSFNYLVDPECIWPVTKTQVINVIDGSARSTIYTDSNTLYKLLIGTLKAHIAFVTGKVTITGDLAAFLKMVSLLKQSGVKPKNEKRSQ</sequence>
<dbReference type="Proteomes" id="UP000184731">
    <property type="component" value="Chromosome"/>
</dbReference>
<evidence type="ECO:0000259" key="1">
    <source>
        <dbReference type="Pfam" id="PF02036"/>
    </source>
</evidence>
<accession>A0A1L4D077</accession>
<gene>
    <name evidence="2" type="ORF">AXG55_06670</name>
</gene>
<keyword evidence="3" id="KW-1185">Reference proteome</keyword>
<dbReference type="EMBL" id="CP017834">
    <property type="protein sequence ID" value="APJ03605.1"/>
    <property type="molecule type" value="Genomic_DNA"/>
</dbReference>
<dbReference type="Pfam" id="PF02036">
    <property type="entry name" value="SCP2"/>
    <property type="match status" value="1"/>
</dbReference>
<organism evidence="2 3">
    <name type="scientific">Silvanigrella aquatica</name>
    <dbReference type="NCBI Taxonomy" id="1915309"/>
    <lineage>
        <taxon>Bacteria</taxon>
        <taxon>Pseudomonadati</taxon>
        <taxon>Bdellovibrionota</taxon>
        <taxon>Oligoflexia</taxon>
        <taxon>Silvanigrellales</taxon>
        <taxon>Silvanigrellaceae</taxon>
        <taxon>Silvanigrella</taxon>
    </lineage>
</organism>
<dbReference type="InterPro" id="IPR003033">
    <property type="entry name" value="SCP2_sterol-bd_dom"/>
</dbReference>
<dbReference type="OrthoDB" id="5294631at2"/>
<reference evidence="2 3" key="1">
    <citation type="submission" date="2016-10" db="EMBL/GenBank/DDBJ databases">
        <title>Silvanigrella aquatica sp. nov., isolated from a freshwater lake located in the Black Forest, Germany, description of Silvanigrellaceae fam. nov., Silvanigrellales ord. nov., reclassification of the order Bdellovibrionales in the class Oligoflexia, reclassification of the families Bacteriovoracaceae and Halobacteriovoraceae in the new order Bacteriovoracales ord. nov., and reclassification of the family Pseudobacteriovoracaceae in the order Oligoflexiales.</title>
        <authorList>
            <person name="Hahn M.W."/>
            <person name="Schmidt J."/>
            <person name="Koll U."/>
            <person name="Rohde M."/>
            <person name="Verbag S."/>
            <person name="Pitt A."/>
            <person name="Nakai R."/>
            <person name="Naganuma T."/>
            <person name="Lang E."/>
        </authorList>
    </citation>
    <scope>NUCLEOTIDE SEQUENCE [LARGE SCALE GENOMIC DNA]</scope>
    <source>
        <strain evidence="2 3">MWH-Nonnen-W8red</strain>
    </source>
</reference>
<dbReference type="RefSeq" id="WP_148697344.1">
    <property type="nucleotide sequence ID" value="NZ_CP017834.1"/>
</dbReference>
<feature type="domain" description="SCP2" evidence="1">
    <location>
        <begin position="104"/>
        <end position="154"/>
    </location>
</feature>
<evidence type="ECO:0000313" key="3">
    <source>
        <dbReference type="Proteomes" id="UP000184731"/>
    </source>
</evidence>
<proteinExistence type="predicted"/>
<dbReference type="STRING" id="1915309.AXG55_06670"/>
<dbReference type="KEGG" id="saqi:AXG55_06670"/>